<comment type="caution">
    <text evidence="1">The sequence shown here is derived from an EMBL/GenBank/DDBJ whole genome shotgun (WGS) entry which is preliminary data.</text>
</comment>
<accession>A0A4Q2DD75</accession>
<keyword evidence="2" id="KW-1185">Reference proteome</keyword>
<dbReference type="Proteomes" id="UP000290288">
    <property type="component" value="Unassembled WGS sequence"/>
</dbReference>
<dbReference type="AlphaFoldDB" id="A0A4Q2DD75"/>
<evidence type="ECO:0000313" key="2">
    <source>
        <dbReference type="Proteomes" id="UP000290288"/>
    </source>
</evidence>
<protein>
    <submittedName>
        <fullName evidence="1">Uncharacterized protein</fullName>
    </submittedName>
</protein>
<gene>
    <name evidence="1" type="ORF">EST38_g9300</name>
</gene>
<dbReference type="EMBL" id="SDEE01000425">
    <property type="protein sequence ID" value="RXW16554.1"/>
    <property type="molecule type" value="Genomic_DNA"/>
</dbReference>
<dbReference type="OrthoDB" id="107110at2759"/>
<name>A0A4Q2DD75_9AGAR</name>
<organism evidence="1 2">
    <name type="scientific">Candolleomyces aberdarensis</name>
    <dbReference type="NCBI Taxonomy" id="2316362"/>
    <lineage>
        <taxon>Eukaryota</taxon>
        <taxon>Fungi</taxon>
        <taxon>Dikarya</taxon>
        <taxon>Basidiomycota</taxon>
        <taxon>Agaricomycotina</taxon>
        <taxon>Agaricomycetes</taxon>
        <taxon>Agaricomycetidae</taxon>
        <taxon>Agaricales</taxon>
        <taxon>Agaricineae</taxon>
        <taxon>Psathyrellaceae</taxon>
        <taxon>Candolleomyces</taxon>
    </lineage>
</organism>
<reference evidence="1 2" key="1">
    <citation type="submission" date="2019-01" db="EMBL/GenBank/DDBJ databases">
        <title>Draft genome sequence of Psathyrella aberdarensis IHI B618.</title>
        <authorList>
            <person name="Buettner E."/>
            <person name="Kellner H."/>
        </authorList>
    </citation>
    <scope>NUCLEOTIDE SEQUENCE [LARGE SCALE GENOMIC DNA]</scope>
    <source>
        <strain evidence="1 2">IHI B618</strain>
    </source>
</reference>
<dbReference type="PANTHER" id="PTHR33266">
    <property type="entry name" value="CHROMOSOME 15, WHOLE GENOME SHOTGUN SEQUENCE"/>
    <property type="match status" value="1"/>
</dbReference>
<sequence length="873" mass="97190">MVFATTMLFRRESPIEFKVLLKAIKSVLDEHFEEQPSNLFSEISLDELTAFVACNPELKQSLEQILEDYNQNQKGAVKNQLKIIYSFFLNPFSAAQLSGRPDELMNSSMSTAEYSWKVHYVGDAAKALSSYLHGVANEATLNLYARYAGMVQSSGSGKSRAVDEMSKEHFVIPINLRAPGTTGYPPPDEDLQSFLCRTGQGMQDDRYSLFCAFLQALFQITVLALDNGLGLDSGEGEFNDNDRREEIASKFRKHMSSGMSANGHGPYRIGFYKLVIDEMNKIVASEGFKPRSPRPKTQIPDPNVPIPPPVAKTESLNQAQQALEALVNKLRKAVRSPDIGTDNPLIIIAFDEAHTLNTPIIDKNKSIWSNFTGLRRALRHHFDNRSLVTLFLSTTGKIDQFTASSSRDYSARFLHGNFAAYRPFVALGFDQLAKQLHCDGREDFSTVITPKFIASYGRPLWGTIFSFNDPKGNEIRNNIVKYAAMKLVGGKAITGIKRLDEGQMLACLSRRLPIEFNSTSYIAQSQQQQQVEGHMRICLKVDAGFESMVTTSPSEPLLSEAAYYTMCHFQMDCPSTLKGILGGFSVHKGDRGEMVVLLSQMMARDQAVRRSESELYGGIGRSCTVPEFLKALFKSREILSAKGMVFTAEQCPESRSSLEATFEGAIVYCTHWIKVHQHKIVNTKHLVGLFARGAAVLCGNNHSGIDGVMPYLYKGTKLAASNIGAILWQSKNDEKYGNNPQIDLFTAMDPYSTGLFSTDEPTNVPVIRIVFALAAKRPSISTVTTGRSKSGNTFTTFDIWVAGLGSEVFNVMTDKSQSVWEALLQASHGWKDIYQDVSPQETKLRMRMNPGVADDAAFWDYWLWLGDDTKEKT</sequence>
<dbReference type="STRING" id="2316362.A0A4Q2DD75"/>
<evidence type="ECO:0000313" key="1">
    <source>
        <dbReference type="EMBL" id="RXW16554.1"/>
    </source>
</evidence>
<dbReference type="PANTHER" id="PTHR33266:SF1">
    <property type="entry name" value="F-BOX DOMAIN-CONTAINING PROTEIN"/>
    <property type="match status" value="1"/>
</dbReference>
<proteinExistence type="predicted"/>